<feature type="compositionally biased region" description="Basic and acidic residues" evidence="1">
    <location>
        <begin position="21"/>
        <end position="41"/>
    </location>
</feature>
<accession>A0ABV8DPT9</accession>
<feature type="compositionally biased region" description="Low complexity" evidence="1">
    <location>
        <begin position="64"/>
        <end position="74"/>
    </location>
</feature>
<evidence type="ECO:0000313" key="2">
    <source>
        <dbReference type="EMBL" id="MFC3961671.1"/>
    </source>
</evidence>
<dbReference type="EMBL" id="JBHSAX010000006">
    <property type="protein sequence ID" value="MFC3961671.1"/>
    <property type="molecule type" value="Genomic_DNA"/>
</dbReference>
<keyword evidence="3" id="KW-1185">Reference proteome</keyword>
<dbReference type="Proteomes" id="UP001595696">
    <property type="component" value="Unassembled WGS sequence"/>
</dbReference>
<protein>
    <submittedName>
        <fullName evidence="2">Uncharacterized protein</fullName>
    </submittedName>
</protein>
<comment type="caution">
    <text evidence="2">The sequence shown here is derived from an EMBL/GenBank/DDBJ whole genome shotgun (WGS) entry which is preliminary data.</text>
</comment>
<feature type="region of interest" description="Disordered" evidence="1">
    <location>
        <begin position="93"/>
        <end position="116"/>
    </location>
</feature>
<gene>
    <name evidence="2" type="ORF">ACFO0B_06685</name>
</gene>
<evidence type="ECO:0000256" key="1">
    <source>
        <dbReference type="SAM" id="MobiDB-lite"/>
    </source>
</evidence>
<proteinExistence type="predicted"/>
<feature type="region of interest" description="Disordered" evidence="1">
    <location>
        <begin position="21"/>
        <end position="78"/>
    </location>
</feature>
<evidence type="ECO:0000313" key="3">
    <source>
        <dbReference type="Proteomes" id="UP001595696"/>
    </source>
</evidence>
<dbReference type="RefSeq" id="WP_378611428.1">
    <property type="nucleotide sequence ID" value="NZ_JBHSAX010000006.1"/>
</dbReference>
<reference evidence="3" key="1">
    <citation type="journal article" date="2019" name="Int. J. Syst. Evol. Microbiol.">
        <title>The Global Catalogue of Microorganisms (GCM) 10K type strain sequencing project: providing services to taxonomists for standard genome sequencing and annotation.</title>
        <authorList>
            <consortium name="The Broad Institute Genomics Platform"/>
            <consortium name="The Broad Institute Genome Sequencing Center for Infectious Disease"/>
            <person name="Wu L."/>
            <person name="Ma J."/>
        </authorList>
    </citation>
    <scope>NUCLEOTIDE SEQUENCE [LARGE SCALE GENOMIC DNA]</scope>
    <source>
        <strain evidence="3">CGMCC 4.7330</strain>
    </source>
</reference>
<organism evidence="2 3">
    <name type="scientific">Nocardia jiangsuensis</name>
    <dbReference type="NCBI Taxonomy" id="1691563"/>
    <lineage>
        <taxon>Bacteria</taxon>
        <taxon>Bacillati</taxon>
        <taxon>Actinomycetota</taxon>
        <taxon>Actinomycetes</taxon>
        <taxon>Mycobacteriales</taxon>
        <taxon>Nocardiaceae</taxon>
        <taxon>Nocardia</taxon>
    </lineage>
</organism>
<name>A0ABV8DPT9_9NOCA</name>
<sequence length="116" mass="13292">MDDLEQRYRELAEKIKKLEYAPDPDRLHELGEEHERLDNDRASALLDPDQSRALRPARRLESISPPRASATARSARPDEARIADALHDLDYPTITSPTYSALTRHRGCSHDRGYSR</sequence>